<dbReference type="PROSITE" id="PS51332">
    <property type="entry name" value="B12_BINDING"/>
    <property type="match status" value="1"/>
</dbReference>
<dbReference type="Pfam" id="PF02310">
    <property type="entry name" value="B12-binding"/>
    <property type="match status" value="1"/>
</dbReference>
<dbReference type="SUPFAM" id="SSF52242">
    <property type="entry name" value="Cobalamin (vitamin B12)-binding domain"/>
    <property type="match status" value="1"/>
</dbReference>
<feature type="domain" description="B12-binding" evidence="1">
    <location>
        <begin position="162"/>
        <end position="283"/>
    </location>
</feature>
<protein>
    <submittedName>
        <fullName evidence="2">Response regulator receiver domain-containing protein</fullName>
    </submittedName>
</protein>
<evidence type="ECO:0000259" key="1">
    <source>
        <dbReference type="PROSITE" id="PS51332"/>
    </source>
</evidence>
<sequence length="287" mass="32422">MAYLRVKSIRGQKYLYLVKSAWDTEKKTSKQTIIKYLGIESDVTIDDVPEDYRNSKKISDYFLNQKYFQPKVQNELIEKLQADLLSSFKNGDFVTAHCFLESYEKIYGFESFIDEVMVPLIGKIGTLGNSKKIDLGTQTTCYNAIEDLLNMIIEHSSVNPSKKKILICVPNGEQHTLGTKILQTKLSLKGNTVYNLPPFTPSSLIMESIEHDAPDCVFVSVTLDENLLSAKRMVEKINEKYGLPIFVGGNAIKNNSENWDVPIGKNLSIPKILKLIQSKKLQILTTA</sequence>
<reference evidence="2" key="1">
    <citation type="journal article" date="2014" name="Genome Biol. Evol.">
        <title>Pangenome evidence for extensive interdomain horizontal transfer affecting lineage core and shell genes in uncultured planktonic thaumarchaeota and euryarchaeota.</title>
        <authorList>
            <person name="Deschamps P."/>
            <person name="Zivanovic Y."/>
            <person name="Moreira D."/>
            <person name="Rodriguez-Valera F."/>
            <person name="Lopez-Garcia P."/>
        </authorList>
    </citation>
    <scope>NUCLEOTIDE SEQUENCE</scope>
</reference>
<dbReference type="CDD" id="cd02065">
    <property type="entry name" value="B12-binding_like"/>
    <property type="match status" value="1"/>
</dbReference>
<evidence type="ECO:0000313" key="2">
    <source>
        <dbReference type="EMBL" id="AIF18671.1"/>
    </source>
</evidence>
<organism evidence="2">
    <name type="scientific">uncultured marine thaumarchaeote KM3_84_A09</name>
    <dbReference type="NCBI Taxonomy" id="1456310"/>
    <lineage>
        <taxon>Archaea</taxon>
        <taxon>Nitrososphaerota</taxon>
        <taxon>environmental samples</taxon>
    </lineage>
</organism>
<proteinExistence type="predicted"/>
<dbReference type="EMBL" id="KF901117">
    <property type="protein sequence ID" value="AIF18671.1"/>
    <property type="molecule type" value="Genomic_DNA"/>
</dbReference>
<dbReference type="AlphaFoldDB" id="A0A075HQM5"/>
<dbReference type="Gene3D" id="3.40.50.280">
    <property type="entry name" value="Cobalamin-binding domain"/>
    <property type="match status" value="1"/>
</dbReference>
<dbReference type="GO" id="GO:0031419">
    <property type="term" value="F:cobalamin binding"/>
    <property type="evidence" value="ECO:0007669"/>
    <property type="project" value="InterPro"/>
</dbReference>
<dbReference type="InterPro" id="IPR036724">
    <property type="entry name" value="Cobalamin-bd_sf"/>
</dbReference>
<dbReference type="InterPro" id="IPR006158">
    <property type="entry name" value="Cobalamin-bd"/>
</dbReference>
<dbReference type="GO" id="GO:0046872">
    <property type="term" value="F:metal ion binding"/>
    <property type="evidence" value="ECO:0007669"/>
    <property type="project" value="InterPro"/>
</dbReference>
<accession>A0A075HQM5</accession>
<name>A0A075HQM5_9ARCH</name>